<reference evidence="1 2" key="1">
    <citation type="submission" date="2013-04" db="EMBL/GenBank/DDBJ databases">
        <title>The Genome Sequence of Bacteroides massiliensis dnLKV3.</title>
        <authorList>
            <consortium name="The Broad Institute Genomics Platform"/>
            <consortium name="The Broad Institute Genome Sequencing Center for Infectious Disease"/>
            <person name="Earl A."/>
            <person name="Xavier R."/>
            <person name="Kuhn K."/>
            <person name="Stappenbeck T."/>
            <person name="Walker B."/>
            <person name="Young S."/>
            <person name="Zeng Q."/>
            <person name="Gargeya S."/>
            <person name="Fitzgerald M."/>
            <person name="Haas B."/>
            <person name="Abouelleil A."/>
            <person name="Allen A.W."/>
            <person name="Alvarado L."/>
            <person name="Arachchi H.M."/>
            <person name="Berlin A.M."/>
            <person name="Chapman S.B."/>
            <person name="Gainer-Dewar J."/>
            <person name="Goldberg J."/>
            <person name="Griggs A."/>
            <person name="Gujja S."/>
            <person name="Hansen M."/>
            <person name="Howarth C."/>
            <person name="Imamovic A."/>
            <person name="Ireland A."/>
            <person name="Larimer J."/>
            <person name="McCowan C."/>
            <person name="Murphy C."/>
            <person name="Pearson M."/>
            <person name="Poon T.W."/>
            <person name="Priest M."/>
            <person name="Roberts A."/>
            <person name="Saif S."/>
            <person name="Shea T."/>
            <person name="Sisk P."/>
            <person name="Sykes S."/>
            <person name="Wortman J."/>
            <person name="Nusbaum C."/>
            <person name="Birren B."/>
        </authorList>
    </citation>
    <scope>NUCLEOTIDE SEQUENCE [LARGE SCALE GENOMIC DNA]</scope>
    <source>
        <strain evidence="2">dnLKV3</strain>
    </source>
</reference>
<dbReference type="EMBL" id="ASSP01000004">
    <property type="protein sequence ID" value="EOS16162.1"/>
    <property type="molecule type" value="Genomic_DNA"/>
</dbReference>
<organism evidence="1 2">
    <name type="scientific">Phocaeicola sartorii</name>
    <dbReference type="NCBI Taxonomy" id="671267"/>
    <lineage>
        <taxon>Bacteria</taxon>
        <taxon>Pseudomonadati</taxon>
        <taxon>Bacteroidota</taxon>
        <taxon>Bacteroidia</taxon>
        <taxon>Bacteroidales</taxon>
        <taxon>Bacteroidaceae</taxon>
        <taxon>Phocaeicola</taxon>
    </lineage>
</organism>
<keyword evidence="2" id="KW-1185">Reference proteome</keyword>
<dbReference type="SUPFAM" id="SSF56954">
    <property type="entry name" value="Outer membrane efflux proteins (OEP)"/>
    <property type="match status" value="1"/>
</dbReference>
<dbReference type="Proteomes" id="UP000014200">
    <property type="component" value="Unassembled WGS sequence"/>
</dbReference>
<sequence>MKKLIVVAVVAIACIANMQAQNKKWSLKECIDYAILHNIELKAESKPD</sequence>
<dbReference type="HOGENOM" id="CLU_3149506_0_0_10"/>
<proteinExistence type="predicted"/>
<name>R9ICR9_9BACT</name>
<dbReference type="AlphaFoldDB" id="R9ICR9"/>
<dbReference type="STRING" id="1235788.C802_00376"/>
<dbReference type="PATRIC" id="fig|1235788.3.peg.373"/>
<evidence type="ECO:0000313" key="2">
    <source>
        <dbReference type="Proteomes" id="UP000014200"/>
    </source>
</evidence>
<comment type="caution">
    <text evidence="1">The sequence shown here is derived from an EMBL/GenBank/DDBJ whole genome shotgun (WGS) entry which is preliminary data.</text>
</comment>
<evidence type="ECO:0000313" key="1">
    <source>
        <dbReference type="EMBL" id="EOS16162.1"/>
    </source>
</evidence>
<accession>R9ICR9</accession>
<gene>
    <name evidence="1" type="ORF">C802_00376</name>
</gene>
<protein>
    <submittedName>
        <fullName evidence="1">Uncharacterized protein</fullName>
    </submittedName>
</protein>